<reference evidence="10" key="1">
    <citation type="submission" date="2015-06" db="EMBL/GenBank/DDBJ databases">
        <title>Expansion of signal transduction pathways in fungi by whole-genome duplication.</title>
        <authorList>
            <consortium name="DOE Joint Genome Institute"/>
            <person name="Corrochano L.M."/>
            <person name="Kuo A."/>
            <person name="Marcet-Houben M."/>
            <person name="Polaino S."/>
            <person name="Salamov A."/>
            <person name="Villalobos J.M."/>
            <person name="Alvarez M.I."/>
            <person name="Avalos J."/>
            <person name="Benito E.P."/>
            <person name="Benoit I."/>
            <person name="Burger G."/>
            <person name="Camino L.P."/>
            <person name="Canovas D."/>
            <person name="Cerda-Olmedo E."/>
            <person name="Cheng J.-F."/>
            <person name="Dominguez A."/>
            <person name="Elias M."/>
            <person name="Eslava A.P."/>
            <person name="Glaser F."/>
            <person name="Grimwood J."/>
            <person name="Gutierrez G."/>
            <person name="Heitman J."/>
            <person name="Henrissat B."/>
            <person name="Iturriaga E.A."/>
            <person name="Lang B.F."/>
            <person name="Lavin J.L."/>
            <person name="Lee S."/>
            <person name="Li W."/>
            <person name="Lindquist E."/>
            <person name="Lopez-Garcia S."/>
            <person name="Luque E.M."/>
            <person name="Marcos A.T."/>
            <person name="Martin J."/>
            <person name="McCluskey K."/>
            <person name="Medina H.R."/>
            <person name="Miralles-Duran A."/>
            <person name="Miyazaki A."/>
            <person name="Munoz-Torres E."/>
            <person name="Oguiza J.A."/>
            <person name="Ohm R."/>
            <person name="Olmedo M."/>
            <person name="Orejas M."/>
            <person name="Ortiz-Castellanos L."/>
            <person name="Pisabarro A.G."/>
            <person name="Rodriguez-Romero J."/>
            <person name="Ruiz-Herrera J."/>
            <person name="Ruiz-Vazquez R."/>
            <person name="Sanz C."/>
            <person name="Schackwitz W."/>
            <person name="Schmutz J."/>
            <person name="Shahriari M."/>
            <person name="Shelest E."/>
            <person name="Silva-Franco F."/>
            <person name="Soanes D."/>
            <person name="Syed K."/>
            <person name="Tagua V.G."/>
            <person name="Talbot N.J."/>
            <person name="Thon M."/>
            <person name="De vries R.P."/>
            <person name="Wiebenga A."/>
            <person name="Yadav J.S."/>
            <person name="Braun E.L."/>
            <person name="Baker S."/>
            <person name="Garre V."/>
            <person name="Horwitz B."/>
            <person name="Torres-Martinez S."/>
            <person name="Idnurm A."/>
            <person name="Herrera-Estrella A."/>
            <person name="Gabaldon T."/>
            <person name="Grigoriev I.V."/>
        </authorList>
    </citation>
    <scope>NUCLEOTIDE SEQUENCE [LARGE SCALE GENOMIC DNA]</scope>
    <source>
        <strain evidence="10">NRRL 1555(-)</strain>
    </source>
</reference>
<dbReference type="EMBL" id="KV440972">
    <property type="protein sequence ID" value="OAD80115.1"/>
    <property type="molecule type" value="Genomic_DNA"/>
</dbReference>
<evidence type="ECO:0000256" key="5">
    <source>
        <dbReference type="ARBA" id="ARBA00022927"/>
    </source>
</evidence>
<dbReference type="OrthoDB" id="9984275at2759"/>
<dbReference type="AlphaFoldDB" id="A0A162YDR8"/>
<name>A0A162YDR8_PHYB8</name>
<feature type="coiled-coil region" evidence="8">
    <location>
        <begin position="114"/>
        <end position="148"/>
    </location>
</feature>
<keyword evidence="8" id="KW-0175">Coiled coil</keyword>
<dbReference type="Gene3D" id="1.25.40.10">
    <property type="entry name" value="Tetratricopeptide repeat domain"/>
    <property type="match status" value="1"/>
</dbReference>
<protein>
    <submittedName>
        <fullName evidence="9">Uncharacterized protein</fullName>
    </submittedName>
</protein>
<dbReference type="InterPro" id="IPR000744">
    <property type="entry name" value="NSF_attach"/>
</dbReference>
<evidence type="ECO:0000256" key="3">
    <source>
        <dbReference type="ARBA" id="ARBA00022448"/>
    </source>
</evidence>
<keyword evidence="10" id="KW-1185">Reference proteome</keyword>
<dbReference type="InParanoid" id="A0A162YDR8"/>
<evidence type="ECO:0000313" key="9">
    <source>
        <dbReference type="EMBL" id="OAD80115.1"/>
    </source>
</evidence>
<dbReference type="GO" id="GO:0031201">
    <property type="term" value="C:SNARE complex"/>
    <property type="evidence" value="ECO:0007669"/>
    <property type="project" value="TreeGrafter"/>
</dbReference>
<dbReference type="FunFam" id="1.25.40.10:FF:000049">
    <property type="entry name" value="Alpha-soluble NSF attachment protein-like"/>
    <property type="match status" value="1"/>
</dbReference>
<dbReference type="SUPFAM" id="SSF48452">
    <property type="entry name" value="TPR-like"/>
    <property type="match status" value="1"/>
</dbReference>
<evidence type="ECO:0000256" key="7">
    <source>
        <dbReference type="RuleBase" id="RU367013"/>
    </source>
</evidence>
<dbReference type="PRINTS" id="PR00448">
    <property type="entry name" value="NSFATTACHMNT"/>
</dbReference>
<dbReference type="STRING" id="763407.A0A162YDR8"/>
<keyword evidence="3 7" id="KW-0813">Transport</keyword>
<dbReference type="CDD" id="cd15832">
    <property type="entry name" value="SNAP"/>
    <property type="match status" value="1"/>
</dbReference>
<evidence type="ECO:0000256" key="8">
    <source>
        <dbReference type="SAM" id="Coils"/>
    </source>
</evidence>
<dbReference type="GO" id="GO:0019905">
    <property type="term" value="F:syntaxin binding"/>
    <property type="evidence" value="ECO:0007669"/>
    <property type="project" value="TreeGrafter"/>
</dbReference>
<dbReference type="GeneID" id="28995651"/>
<evidence type="ECO:0000313" key="10">
    <source>
        <dbReference type="Proteomes" id="UP000077315"/>
    </source>
</evidence>
<keyword evidence="5 7" id="KW-0653">Protein transport</keyword>
<dbReference type="GO" id="GO:0005483">
    <property type="term" value="F:soluble NSF attachment protein activity"/>
    <property type="evidence" value="ECO:0007669"/>
    <property type="project" value="TreeGrafter"/>
</dbReference>
<dbReference type="InterPro" id="IPR011990">
    <property type="entry name" value="TPR-like_helical_dom_sf"/>
</dbReference>
<dbReference type="Proteomes" id="UP000077315">
    <property type="component" value="Unassembled WGS sequence"/>
</dbReference>
<dbReference type="FunCoup" id="A0A162YDR8">
    <property type="interactions" value="423"/>
</dbReference>
<dbReference type="GO" id="GO:0005774">
    <property type="term" value="C:vacuolar membrane"/>
    <property type="evidence" value="ECO:0007669"/>
    <property type="project" value="TreeGrafter"/>
</dbReference>
<accession>A0A162YDR8</accession>
<dbReference type="RefSeq" id="XP_018298155.1">
    <property type="nucleotide sequence ID" value="XM_018434745.1"/>
</dbReference>
<comment type="function">
    <text evidence="7">Required for vesicular transport between the endoplasmic reticulum and the Golgi apparatus.</text>
</comment>
<evidence type="ECO:0000256" key="6">
    <source>
        <dbReference type="ARBA" id="ARBA00023136"/>
    </source>
</evidence>
<dbReference type="PANTHER" id="PTHR13768:SF8">
    <property type="entry name" value="ALPHA-SOLUBLE NSF ATTACHMENT PROTEIN"/>
    <property type="match status" value="1"/>
</dbReference>
<evidence type="ECO:0000256" key="2">
    <source>
        <dbReference type="ARBA" id="ARBA00010050"/>
    </source>
</evidence>
<dbReference type="GO" id="GO:0035494">
    <property type="term" value="P:SNARE complex disassembly"/>
    <property type="evidence" value="ECO:0007669"/>
    <property type="project" value="TreeGrafter"/>
</dbReference>
<sequence>MSERQANEVLLQAEKKLNGWSWFASSTSKQEEAAELYEKAGNTFRLAQGWSEAGKCFLKAAELYRKTPDLLYEASKAYEHAAKCFKKNDSQAAIDALQEATVIDKNGAHFRNAAKHHQEMAEIYESDIVDLERAMEHWEEAAQMYIADDSQAMVNKCLLKVAHFAAQLEQYKAAIEKFETVATASMDNPLTKWSLKEYFLKAGLCHFCIGDMVSSHQALEKYCNLDVTFESTREYQFLQGILECIEEDDTQLFTQKVYEFDQMTKLDNWKTSILLKIKKSIDEPSLL</sequence>
<proteinExistence type="inferred from homology"/>
<dbReference type="Pfam" id="PF14938">
    <property type="entry name" value="SNAP"/>
    <property type="match status" value="1"/>
</dbReference>
<keyword evidence="6 7" id="KW-0472">Membrane</keyword>
<organism evidence="9 10">
    <name type="scientific">Phycomyces blakesleeanus (strain ATCC 8743b / DSM 1359 / FGSC 10004 / NBRC 33097 / NRRL 1555)</name>
    <dbReference type="NCBI Taxonomy" id="763407"/>
    <lineage>
        <taxon>Eukaryota</taxon>
        <taxon>Fungi</taxon>
        <taxon>Fungi incertae sedis</taxon>
        <taxon>Mucoromycota</taxon>
        <taxon>Mucoromycotina</taxon>
        <taxon>Mucoromycetes</taxon>
        <taxon>Mucorales</taxon>
        <taxon>Phycomycetaceae</taxon>
        <taxon>Phycomyces</taxon>
    </lineage>
</organism>
<dbReference type="VEuPathDB" id="FungiDB:PHYBLDRAFT_163163"/>
<dbReference type="PANTHER" id="PTHR13768">
    <property type="entry name" value="SOLUBLE NSF ATTACHMENT PROTEIN SNAP"/>
    <property type="match status" value="1"/>
</dbReference>
<keyword evidence="4 7" id="KW-0931">ER-Golgi transport</keyword>
<dbReference type="GO" id="GO:0006886">
    <property type="term" value="P:intracellular protein transport"/>
    <property type="evidence" value="ECO:0007669"/>
    <property type="project" value="UniProtKB-UniRule"/>
</dbReference>
<comment type="subcellular location">
    <subcellularLocation>
        <location evidence="1 7">Membrane</location>
        <topology evidence="1 7">Peripheral membrane protein</topology>
    </subcellularLocation>
</comment>
<evidence type="ECO:0000256" key="1">
    <source>
        <dbReference type="ARBA" id="ARBA00004170"/>
    </source>
</evidence>
<evidence type="ECO:0000256" key="4">
    <source>
        <dbReference type="ARBA" id="ARBA00022892"/>
    </source>
</evidence>
<gene>
    <name evidence="9" type="ORF">PHYBLDRAFT_163163</name>
</gene>
<comment type="similarity">
    <text evidence="2 7">Belongs to the SNAP family.</text>
</comment>